<reference evidence="6 7" key="1">
    <citation type="submission" date="2016-03" db="EMBL/GenBank/DDBJ databases">
        <title>Niastella vici sp. nov., isolated from farmland soil.</title>
        <authorList>
            <person name="Chen L."/>
            <person name="Wang D."/>
            <person name="Yang S."/>
            <person name="Wang G."/>
        </authorList>
    </citation>
    <scope>NUCLEOTIDE SEQUENCE [LARGE SCALE GENOMIC DNA]</scope>
    <source>
        <strain evidence="6 7">DJ57</strain>
    </source>
</reference>
<proteinExistence type="predicted"/>
<dbReference type="Pfam" id="PF04970">
    <property type="entry name" value="LRAT"/>
    <property type="match status" value="1"/>
</dbReference>
<dbReference type="PANTHER" id="PTHR13943:SF77">
    <property type="entry name" value="LRAT DOMAIN-CONTAINING PROTEIN"/>
    <property type="match status" value="1"/>
</dbReference>
<dbReference type="Proteomes" id="UP000192796">
    <property type="component" value="Unassembled WGS sequence"/>
</dbReference>
<name>A0A1V9G9C0_9BACT</name>
<protein>
    <recommendedName>
        <fullName evidence="5">LRAT domain-containing protein</fullName>
    </recommendedName>
</protein>
<evidence type="ECO:0000313" key="6">
    <source>
        <dbReference type="EMBL" id="OQP67261.1"/>
    </source>
</evidence>
<dbReference type="RefSeq" id="WP_081144954.1">
    <property type="nucleotide sequence ID" value="NZ_LVYD01000001.1"/>
</dbReference>
<dbReference type="EMBL" id="LVYD01000001">
    <property type="protein sequence ID" value="OQP67261.1"/>
    <property type="molecule type" value="Genomic_DNA"/>
</dbReference>
<comment type="caution">
    <text evidence="6">The sequence shown here is derived from an EMBL/GenBank/DDBJ whole genome shotgun (WGS) entry which is preliminary data.</text>
</comment>
<evidence type="ECO:0000256" key="1">
    <source>
        <dbReference type="ARBA" id="ARBA00022679"/>
    </source>
</evidence>
<keyword evidence="7" id="KW-1185">Reference proteome</keyword>
<organism evidence="6 7">
    <name type="scientific">Niastella vici</name>
    <dbReference type="NCBI Taxonomy" id="1703345"/>
    <lineage>
        <taxon>Bacteria</taxon>
        <taxon>Pseudomonadati</taxon>
        <taxon>Bacteroidota</taxon>
        <taxon>Chitinophagia</taxon>
        <taxon>Chitinophagales</taxon>
        <taxon>Chitinophagaceae</taxon>
        <taxon>Niastella</taxon>
    </lineage>
</organism>
<dbReference type="GO" id="GO:0016410">
    <property type="term" value="F:N-acyltransferase activity"/>
    <property type="evidence" value="ECO:0007669"/>
    <property type="project" value="TreeGrafter"/>
</dbReference>
<keyword evidence="4" id="KW-1133">Transmembrane helix</keyword>
<dbReference type="PANTHER" id="PTHR13943">
    <property type="entry name" value="HRAS-LIKE SUPPRESSOR - RELATED"/>
    <property type="match status" value="1"/>
</dbReference>
<keyword evidence="4" id="KW-0472">Membrane</keyword>
<feature type="transmembrane region" description="Helical" evidence="4">
    <location>
        <begin position="149"/>
        <end position="170"/>
    </location>
</feature>
<dbReference type="InterPro" id="IPR051496">
    <property type="entry name" value="H-rev107_PLA/AT"/>
</dbReference>
<keyword evidence="4" id="KW-0812">Transmembrane</keyword>
<dbReference type="GO" id="GO:0004623">
    <property type="term" value="F:phospholipase A2 activity"/>
    <property type="evidence" value="ECO:0007669"/>
    <property type="project" value="TreeGrafter"/>
</dbReference>
<dbReference type="Gene3D" id="3.90.1720.10">
    <property type="entry name" value="endopeptidase domain like (from Nostoc punctiforme)"/>
    <property type="match status" value="1"/>
</dbReference>
<keyword evidence="1" id="KW-0808">Transferase</keyword>
<evidence type="ECO:0000256" key="3">
    <source>
        <dbReference type="ARBA" id="ARBA00023098"/>
    </source>
</evidence>
<dbReference type="InterPro" id="IPR007053">
    <property type="entry name" value="LRAT_dom"/>
</dbReference>
<evidence type="ECO:0000256" key="2">
    <source>
        <dbReference type="ARBA" id="ARBA00022801"/>
    </source>
</evidence>
<keyword evidence="2" id="KW-0378">Hydrolase</keyword>
<dbReference type="OrthoDB" id="772795at2"/>
<accession>A0A1V9G9C0</accession>
<dbReference type="GO" id="GO:0070292">
    <property type="term" value="P:N-acylphosphatidylethanolamine metabolic process"/>
    <property type="evidence" value="ECO:0007669"/>
    <property type="project" value="TreeGrafter"/>
</dbReference>
<keyword evidence="3" id="KW-0443">Lipid metabolism</keyword>
<dbReference type="GO" id="GO:0005737">
    <property type="term" value="C:cytoplasm"/>
    <property type="evidence" value="ECO:0007669"/>
    <property type="project" value="TreeGrafter"/>
</dbReference>
<dbReference type="PROSITE" id="PS51934">
    <property type="entry name" value="LRAT"/>
    <property type="match status" value="1"/>
</dbReference>
<dbReference type="GO" id="GO:0008970">
    <property type="term" value="F:phospholipase A1 activity"/>
    <property type="evidence" value="ECO:0007669"/>
    <property type="project" value="TreeGrafter"/>
</dbReference>
<dbReference type="AlphaFoldDB" id="A0A1V9G9C0"/>
<dbReference type="STRING" id="1703345.A3860_02555"/>
<evidence type="ECO:0000256" key="4">
    <source>
        <dbReference type="SAM" id="Phobius"/>
    </source>
</evidence>
<evidence type="ECO:0000259" key="5">
    <source>
        <dbReference type="PROSITE" id="PS51934"/>
    </source>
</evidence>
<gene>
    <name evidence="6" type="ORF">A3860_02555</name>
</gene>
<feature type="domain" description="LRAT" evidence="5">
    <location>
        <begin position="20"/>
        <end position="122"/>
    </location>
</feature>
<evidence type="ECO:0000313" key="7">
    <source>
        <dbReference type="Proteomes" id="UP000192796"/>
    </source>
</evidence>
<sequence length="176" mass="19584">MDLGQFVAAYQVKPADAVVVRKENLGIFDHYVIYLGKDRFNQHKFIANYGDGIKFISNDEFIKFVRTYVPVKINRFTGTETQRSIAVRRALSRLNEKAYNLIINNCEHFANWVQRGLPSSEQVENFGKGMAVVGGIITLTGLTTKNKNAALIGGLIASLGLMMIGVSVVVDNKEIK</sequence>